<evidence type="ECO:0000313" key="3">
    <source>
        <dbReference type="Proteomes" id="UP000256964"/>
    </source>
</evidence>
<name>A0A371DR76_9APHY</name>
<accession>A0A371DR76</accession>
<reference evidence="2 3" key="1">
    <citation type="journal article" date="2018" name="Biotechnol. Biofuels">
        <title>Integrative visual omics of the white-rot fungus Polyporus brumalis exposes the biotechnological potential of its oxidative enzymes for delignifying raw plant biomass.</title>
        <authorList>
            <person name="Miyauchi S."/>
            <person name="Rancon A."/>
            <person name="Drula E."/>
            <person name="Hage H."/>
            <person name="Chaduli D."/>
            <person name="Favel A."/>
            <person name="Grisel S."/>
            <person name="Henrissat B."/>
            <person name="Herpoel-Gimbert I."/>
            <person name="Ruiz-Duenas F.J."/>
            <person name="Chevret D."/>
            <person name="Hainaut M."/>
            <person name="Lin J."/>
            <person name="Wang M."/>
            <person name="Pangilinan J."/>
            <person name="Lipzen A."/>
            <person name="Lesage-Meessen L."/>
            <person name="Navarro D."/>
            <person name="Riley R."/>
            <person name="Grigoriev I.V."/>
            <person name="Zhou S."/>
            <person name="Raouche S."/>
            <person name="Rosso M.N."/>
        </authorList>
    </citation>
    <scope>NUCLEOTIDE SEQUENCE [LARGE SCALE GENOMIC DNA]</scope>
    <source>
        <strain evidence="2 3">BRFM 1820</strain>
    </source>
</reference>
<keyword evidence="1" id="KW-0732">Signal</keyword>
<evidence type="ECO:0000256" key="1">
    <source>
        <dbReference type="SAM" id="SignalP"/>
    </source>
</evidence>
<dbReference type="EMBL" id="KZ857383">
    <property type="protein sequence ID" value="RDX55021.1"/>
    <property type="molecule type" value="Genomic_DNA"/>
</dbReference>
<feature type="chain" id="PRO_5017052627" evidence="1">
    <location>
        <begin position="19"/>
        <end position="211"/>
    </location>
</feature>
<feature type="signal peptide" evidence="1">
    <location>
        <begin position="1"/>
        <end position="18"/>
    </location>
</feature>
<organism evidence="2 3">
    <name type="scientific">Lentinus brumalis</name>
    <dbReference type="NCBI Taxonomy" id="2498619"/>
    <lineage>
        <taxon>Eukaryota</taxon>
        <taxon>Fungi</taxon>
        <taxon>Dikarya</taxon>
        <taxon>Basidiomycota</taxon>
        <taxon>Agaricomycotina</taxon>
        <taxon>Agaricomycetes</taxon>
        <taxon>Polyporales</taxon>
        <taxon>Polyporaceae</taxon>
        <taxon>Lentinus</taxon>
    </lineage>
</organism>
<proteinExistence type="predicted"/>
<sequence>MLFTLTTLAIALVGAVQATPVAPGTTLTPTVDAVSAANGIPIVDLTLGSVSAHANSTGVGKGGAHADSSLAVYPATIFLCKESGCGSCTGYDLSIQPHQTCLVPGFNFASVTINQPSNQGLPFGVYTGPIGCSTFAQVPQVNTCYNANNYIGWDFKLTPLYDMKTRSPVGHGFDLCREISDNGLRSWYLVYNWWLAQKTHMHICIGLFGNI</sequence>
<keyword evidence="3" id="KW-1185">Reference proteome</keyword>
<dbReference type="OrthoDB" id="2740299at2759"/>
<protein>
    <submittedName>
        <fullName evidence="2">Uncharacterized protein</fullName>
    </submittedName>
</protein>
<dbReference type="Proteomes" id="UP000256964">
    <property type="component" value="Unassembled WGS sequence"/>
</dbReference>
<dbReference type="AlphaFoldDB" id="A0A371DR76"/>
<gene>
    <name evidence="2" type="ORF">OH76DRAFT_1469015</name>
</gene>
<evidence type="ECO:0000313" key="2">
    <source>
        <dbReference type="EMBL" id="RDX55021.1"/>
    </source>
</evidence>